<sequence length="380" mass="45341">MSLLMFHSIGCEKEDWYRRWLSVSLDHFENFCKYLVKHNYETVSLDQWFDSKKNTSAKKQVVITFDDGYLDNWVYAYPILKKYNLKGTIFVNPEFIDGSLEARYNLEDVWNNKIERNKLTPLGFVNWSELKIMDASGVMDIQSHSMSHNFYYQSNTIKDIYEGQPNYDWMAWIEKPNRKPYYNTEKQDHFTPKGTPIFDFGRALALRRYFPDEELLKYAEELYSNNNGDIDKTSIIKQLNDKLSLYPGTYESDEDMEKRYRYEIFESKRILEEKLNKTVDYFCWPGGGYNQLSIDLCIEAGYKASTASFKNKPYAEEYKDYKKIKRVSMTSFISTPKDNYYAKRSNFLVNLFKSHEGKIINKNIYRAEKLWLMILEKLRK</sequence>
<comment type="subcellular location">
    <subcellularLocation>
        <location evidence="1">Secreted</location>
    </subcellularLocation>
</comment>
<comment type="caution">
    <text evidence="4">The sequence shown here is derived from an EMBL/GenBank/DDBJ whole genome shotgun (WGS) entry which is preliminary data.</text>
</comment>
<keyword evidence="5" id="KW-1185">Reference proteome</keyword>
<dbReference type="RefSeq" id="WP_186845340.1">
    <property type="nucleotide sequence ID" value="NZ_JACOME010000002.1"/>
</dbReference>
<dbReference type="EMBL" id="JACOME010000002">
    <property type="protein sequence ID" value="MBC3846209.1"/>
    <property type="molecule type" value="Genomic_DNA"/>
</dbReference>
<gene>
    <name evidence="4" type="ORF">H6H04_07455</name>
</gene>
<dbReference type="Gene3D" id="3.20.20.370">
    <property type="entry name" value="Glycoside hydrolase/deacetylase"/>
    <property type="match status" value="1"/>
</dbReference>
<dbReference type="CDD" id="cd10969">
    <property type="entry name" value="CE4_Ecf1_like_5s"/>
    <property type="match status" value="1"/>
</dbReference>
<dbReference type="Proteomes" id="UP000607435">
    <property type="component" value="Unassembled WGS sequence"/>
</dbReference>
<dbReference type="SUPFAM" id="SSF88713">
    <property type="entry name" value="Glycoside hydrolase/deacetylase"/>
    <property type="match status" value="1"/>
</dbReference>
<name>A0ABR6Y0M7_9FLAO</name>
<dbReference type="PANTHER" id="PTHR34216">
    <property type="match status" value="1"/>
</dbReference>
<feature type="domain" description="NodB homology" evidence="3">
    <location>
        <begin position="54"/>
        <end position="154"/>
    </location>
</feature>
<evidence type="ECO:0000256" key="2">
    <source>
        <dbReference type="ARBA" id="ARBA00022729"/>
    </source>
</evidence>
<dbReference type="PANTHER" id="PTHR34216:SF3">
    <property type="entry name" value="POLY-BETA-1,6-N-ACETYL-D-GLUCOSAMINE N-DEACETYLASE"/>
    <property type="match status" value="1"/>
</dbReference>
<evidence type="ECO:0000313" key="5">
    <source>
        <dbReference type="Proteomes" id="UP000607435"/>
    </source>
</evidence>
<accession>A0ABR6Y0M7</accession>
<evidence type="ECO:0000256" key="1">
    <source>
        <dbReference type="ARBA" id="ARBA00004613"/>
    </source>
</evidence>
<dbReference type="Pfam" id="PF01522">
    <property type="entry name" value="Polysacc_deac_1"/>
    <property type="match status" value="1"/>
</dbReference>
<dbReference type="InterPro" id="IPR051398">
    <property type="entry name" value="Polysacch_Deacetylase"/>
</dbReference>
<keyword evidence="2" id="KW-0732">Signal</keyword>
<organism evidence="4 5">
    <name type="scientific">Winogradskyella echinorum</name>
    <dbReference type="NCBI Taxonomy" id="538189"/>
    <lineage>
        <taxon>Bacteria</taxon>
        <taxon>Pseudomonadati</taxon>
        <taxon>Bacteroidota</taxon>
        <taxon>Flavobacteriia</taxon>
        <taxon>Flavobacteriales</taxon>
        <taxon>Flavobacteriaceae</taxon>
        <taxon>Winogradskyella</taxon>
    </lineage>
</organism>
<evidence type="ECO:0000313" key="4">
    <source>
        <dbReference type="EMBL" id="MBC3846209.1"/>
    </source>
</evidence>
<dbReference type="InterPro" id="IPR011330">
    <property type="entry name" value="Glyco_hydro/deAcase_b/a-brl"/>
</dbReference>
<protein>
    <submittedName>
        <fullName evidence="4">Polysaccharide deacetylase family protein</fullName>
    </submittedName>
</protein>
<dbReference type="InterPro" id="IPR002509">
    <property type="entry name" value="NODB_dom"/>
</dbReference>
<evidence type="ECO:0000259" key="3">
    <source>
        <dbReference type="Pfam" id="PF01522"/>
    </source>
</evidence>
<reference evidence="4 5" key="1">
    <citation type="submission" date="2020-08" db="EMBL/GenBank/DDBJ databases">
        <title>Winogradskyella ouciana sp. nov., isolated from the hadal seawater of the Mariana Trench.</title>
        <authorList>
            <person name="He X."/>
        </authorList>
    </citation>
    <scope>NUCLEOTIDE SEQUENCE [LARGE SCALE GENOMIC DNA]</scope>
    <source>
        <strain evidence="4 5">KCTC 22026</strain>
    </source>
</reference>
<proteinExistence type="predicted"/>